<reference evidence="2" key="1">
    <citation type="submission" date="2016-06" db="EMBL/GenBank/DDBJ databases">
        <title>Parallel loss of symbiosis genes in relatives of nitrogen-fixing non-legume Parasponia.</title>
        <authorList>
            <person name="Van Velzen R."/>
            <person name="Holmer R."/>
            <person name="Bu F."/>
            <person name="Rutten L."/>
            <person name="Van Zeijl A."/>
            <person name="Liu W."/>
            <person name="Santuari L."/>
            <person name="Cao Q."/>
            <person name="Sharma T."/>
            <person name="Shen D."/>
            <person name="Roswanjaya Y."/>
            <person name="Wardhani T."/>
            <person name="Kalhor M.S."/>
            <person name="Jansen J."/>
            <person name="Van den Hoogen J."/>
            <person name="Gungor B."/>
            <person name="Hartog M."/>
            <person name="Hontelez J."/>
            <person name="Verver J."/>
            <person name="Yang W.-C."/>
            <person name="Schijlen E."/>
            <person name="Repin R."/>
            <person name="Schilthuizen M."/>
            <person name="Schranz E."/>
            <person name="Heidstra R."/>
            <person name="Miyata K."/>
            <person name="Fedorova E."/>
            <person name="Kohlen W."/>
            <person name="Bisseling T."/>
            <person name="Smit S."/>
            <person name="Geurts R."/>
        </authorList>
    </citation>
    <scope>NUCLEOTIDE SEQUENCE [LARGE SCALE GENOMIC DNA]</scope>
    <source>
        <strain evidence="2">cv. WU1-14</strain>
    </source>
</reference>
<protein>
    <submittedName>
        <fullName evidence="1">Uncharacterized protein</fullName>
    </submittedName>
</protein>
<comment type="caution">
    <text evidence="1">The sequence shown here is derived from an EMBL/GenBank/DDBJ whole genome shotgun (WGS) entry which is preliminary data.</text>
</comment>
<feature type="non-terminal residue" evidence="1">
    <location>
        <position position="53"/>
    </location>
</feature>
<proteinExistence type="predicted"/>
<evidence type="ECO:0000313" key="1">
    <source>
        <dbReference type="EMBL" id="PON77364.1"/>
    </source>
</evidence>
<sequence>MLKAGQGFGFYSMGEYDACGGRHVYRKWLEQHIDGIIGQSWHCGCVGPECYRR</sequence>
<accession>A0A2P5DVN8</accession>
<evidence type="ECO:0000313" key="2">
    <source>
        <dbReference type="Proteomes" id="UP000237105"/>
    </source>
</evidence>
<dbReference type="Proteomes" id="UP000237105">
    <property type="component" value="Unassembled WGS sequence"/>
</dbReference>
<name>A0A2P5DVN8_PARAD</name>
<gene>
    <name evidence="1" type="ORF">PanWU01x14_029830</name>
</gene>
<dbReference type="AlphaFoldDB" id="A0A2P5DVN8"/>
<dbReference type="OrthoDB" id="10284551at2759"/>
<organism evidence="1 2">
    <name type="scientific">Parasponia andersonii</name>
    <name type="common">Sponia andersonii</name>
    <dbReference type="NCBI Taxonomy" id="3476"/>
    <lineage>
        <taxon>Eukaryota</taxon>
        <taxon>Viridiplantae</taxon>
        <taxon>Streptophyta</taxon>
        <taxon>Embryophyta</taxon>
        <taxon>Tracheophyta</taxon>
        <taxon>Spermatophyta</taxon>
        <taxon>Magnoliopsida</taxon>
        <taxon>eudicotyledons</taxon>
        <taxon>Gunneridae</taxon>
        <taxon>Pentapetalae</taxon>
        <taxon>rosids</taxon>
        <taxon>fabids</taxon>
        <taxon>Rosales</taxon>
        <taxon>Cannabaceae</taxon>
        <taxon>Parasponia</taxon>
    </lineage>
</organism>
<dbReference type="EMBL" id="JXTB01000014">
    <property type="protein sequence ID" value="PON77364.1"/>
    <property type="molecule type" value="Genomic_DNA"/>
</dbReference>
<keyword evidence="2" id="KW-1185">Reference proteome</keyword>